<dbReference type="Proteomes" id="UP001240447">
    <property type="component" value="Unassembled WGS sequence"/>
</dbReference>
<keyword evidence="2" id="KW-0805">Transcription regulation</keyword>
<dbReference type="InterPro" id="IPR001789">
    <property type="entry name" value="Sig_transdc_resp-reg_receiver"/>
</dbReference>
<evidence type="ECO:0000256" key="3">
    <source>
        <dbReference type="ARBA" id="ARBA00023125"/>
    </source>
</evidence>
<dbReference type="PANTHER" id="PTHR43214:SF24">
    <property type="entry name" value="TRANSCRIPTIONAL REGULATORY PROTEIN NARL-RELATED"/>
    <property type="match status" value="1"/>
</dbReference>
<dbReference type="EMBL" id="JAUSQM010000001">
    <property type="protein sequence ID" value="MDP9820622.1"/>
    <property type="molecule type" value="Genomic_DNA"/>
</dbReference>
<dbReference type="Gene3D" id="3.40.50.2300">
    <property type="match status" value="1"/>
</dbReference>
<dbReference type="InterPro" id="IPR011006">
    <property type="entry name" value="CheY-like_superfamily"/>
</dbReference>
<feature type="modified residue" description="4-aspartylphosphate" evidence="5">
    <location>
        <position position="56"/>
    </location>
</feature>
<keyword evidence="3" id="KW-0238">DNA-binding</keyword>
<dbReference type="InterPro" id="IPR000792">
    <property type="entry name" value="Tscrpt_reg_LuxR_C"/>
</dbReference>
<dbReference type="RefSeq" id="WP_068120399.1">
    <property type="nucleotide sequence ID" value="NZ_CCXJ01000267.1"/>
</dbReference>
<evidence type="ECO:0000313" key="9">
    <source>
        <dbReference type="Proteomes" id="UP001240447"/>
    </source>
</evidence>
<evidence type="ECO:0000256" key="5">
    <source>
        <dbReference type="PROSITE-ProRule" id="PRU00169"/>
    </source>
</evidence>
<dbReference type="InterPro" id="IPR016032">
    <property type="entry name" value="Sig_transdc_resp-reg_C-effctor"/>
</dbReference>
<dbReference type="PANTHER" id="PTHR43214">
    <property type="entry name" value="TWO-COMPONENT RESPONSE REGULATOR"/>
    <property type="match status" value="1"/>
</dbReference>
<sequence length="217" mass="23641">MAPIRVFVLDDHEIVRRGLRELLQSEPDLEVVGEAGTAAQALTQIASLLPDVAIVDARLPDGSGVEVCRSIRSAHPSVQVLILTSFDDDEALYSAILGGAGGYVLKQVQGEALIHNVRRVAQGYSVLDPALVERVAARMRSRPANDQDPLAGLNEQERKILDLIAEGLSNRQIGERLFLAEKTIKNYVSAILAKLGLERRTQAAMLVARRTSRDSSR</sequence>
<comment type="caution">
    <text evidence="8">The sequence shown here is derived from an EMBL/GenBank/DDBJ whole genome shotgun (WGS) entry which is preliminary data.</text>
</comment>
<dbReference type="SUPFAM" id="SSF46894">
    <property type="entry name" value="C-terminal effector domain of the bipartite response regulators"/>
    <property type="match status" value="1"/>
</dbReference>
<dbReference type="PROSITE" id="PS50043">
    <property type="entry name" value="HTH_LUXR_2"/>
    <property type="match status" value="1"/>
</dbReference>
<evidence type="ECO:0000256" key="2">
    <source>
        <dbReference type="ARBA" id="ARBA00023015"/>
    </source>
</evidence>
<dbReference type="Pfam" id="PF00196">
    <property type="entry name" value="GerE"/>
    <property type="match status" value="1"/>
</dbReference>
<dbReference type="SMART" id="SM00421">
    <property type="entry name" value="HTH_LUXR"/>
    <property type="match status" value="1"/>
</dbReference>
<evidence type="ECO:0000256" key="1">
    <source>
        <dbReference type="ARBA" id="ARBA00022553"/>
    </source>
</evidence>
<dbReference type="PROSITE" id="PS50110">
    <property type="entry name" value="RESPONSE_REGULATORY"/>
    <property type="match status" value="1"/>
</dbReference>
<evidence type="ECO:0000256" key="4">
    <source>
        <dbReference type="ARBA" id="ARBA00023163"/>
    </source>
</evidence>
<dbReference type="CDD" id="cd17535">
    <property type="entry name" value="REC_NarL-like"/>
    <property type="match status" value="1"/>
</dbReference>
<dbReference type="SUPFAM" id="SSF52172">
    <property type="entry name" value="CheY-like"/>
    <property type="match status" value="1"/>
</dbReference>
<accession>A0ABT9NK77</accession>
<evidence type="ECO:0000259" key="6">
    <source>
        <dbReference type="PROSITE" id="PS50043"/>
    </source>
</evidence>
<dbReference type="CDD" id="cd06170">
    <property type="entry name" value="LuxR_C_like"/>
    <property type="match status" value="1"/>
</dbReference>
<protein>
    <submittedName>
        <fullName evidence="8">Two-component system response regulator DevR</fullName>
    </submittedName>
</protein>
<evidence type="ECO:0000313" key="8">
    <source>
        <dbReference type="EMBL" id="MDP9820622.1"/>
    </source>
</evidence>
<evidence type="ECO:0000259" key="7">
    <source>
        <dbReference type="PROSITE" id="PS50110"/>
    </source>
</evidence>
<dbReference type="SMART" id="SM00448">
    <property type="entry name" value="REC"/>
    <property type="match status" value="1"/>
</dbReference>
<dbReference type="InterPro" id="IPR039420">
    <property type="entry name" value="WalR-like"/>
</dbReference>
<keyword evidence="1 5" id="KW-0597">Phosphoprotein</keyword>
<keyword evidence="4" id="KW-0804">Transcription</keyword>
<dbReference type="PRINTS" id="PR00038">
    <property type="entry name" value="HTHLUXR"/>
</dbReference>
<dbReference type="InterPro" id="IPR058245">
    <property type="entry name" value="NreC/VraR/RcsB-like_REC"/>
</dbReference>
<keyword evidence="9" id="KW-1185">Reference proteome</keyword>
<feature type="domain" description="Response regulatory" evidence="7">
    <location>
        <begin position="5"/>
        <end position="121"/>
    </location>
</feature>
<name>A0ABT9NK77_9ACTN</name>
<dbReference type="Pfam" id="PF00072">
    <property type="entry name" value="Response_reg"/>
    <property type="match status" value="1"/>
</dbReference>
<reference evidence="8 9" key="1">
    <citation type="submission" date="2023-07" db="EMBL/GenBank/DDBJ databases">
        <title>Sequencing the genomes of 1000 actinobacteria strains.</title>
        <authorList>
            <person name="Klenk H.-P."/>
        </authorList>
    </citation>
    <scope>NUCLEOTIDE SEQUENCE [LARGE SCALE GENOMIC DNA]</scope>
    <source>
        <strain evidence="8 9">GD13</strain>
    </source>
</reference>
<dbReference type="PROSITE" id="PS00622">
    <property type="entry name" value="HTH_LUXR_1"/>
    <property type="match status" value="1"/>
</dbReference>
<organism evidence="8 9">
    <name type="scientific">Nocardioides massiliensis</name>
    <dbReference type="NCBI Taxonomy" id="1325935"/>
    <lineage>
        <taxon>Bacteria</taxon>
        <taxon>Bacillati</taxon>
        <taxon>Actinomycetota</taxon>
        <taxon>Actinomycetes</taxon>
        <taxon>Propionibacteriales</taxon>
        <taxon>Nocardioidaceae</taxon>
        <taxon>Nocardioides</taxon>
    </lineage>
</organism>
<feature type="domain" description="HTH luxR-type" evidence="6">
    <location>
        <begin position="146"/>
        <end position="211"/>
    </location>
</feature>
<gene>
    <name evidence="8" type="ORF">J2S59_000431</name>
</gene>
<proteinExistence type="predicted"/>